<comment type="caution">
    <text evidence="1">The sequence shown here is derived from an EMBL/GenBank/DDBJ whole genome shotgun (WGS) entry which is preliminary data.</text>
</comment>
<dbReference type="Proteomes" id="UP001279410">
    <property type="component" value="Unassembled WGS sequence"/>
</dbReference>
<name>A0AAD3NHW8_LATJO</name>
<proteinExistence type="predicted"/>
<reference evidence="1" key="1">
    <citation type="submission" date="2022-08" db="EMBL/GenBank/DDBJ databases">
        <title>Genome sequencing of akame (Lates japonicus).</title>
        <authorList>
            <person name="Hashiguchi Y."/>
            <person name="Takahashi H."/>
        </authorList>
    </citation>
    <scope>NUCLEOTIDE SEQUENCE</scope>
    <source>
        <strain evidence="1">Kochi</strain>
    </source>
</reference>
<sequence>AGRRVGSNGERRKFLFAEPGGVRTALGSRLTLRTVPRRQGYDGTELNMELFWILLFSSVYPLAWGQGVYAPANAQIVHSGAACNVKDDNISERIYTIKEGDTLVLQCIVKGHPRPQNVALCTWCACFHARMLGQNMQVTEKTSGNVDTFYD</sequence>
<accession>A0AAD3NHW8</accession>
<keyword evidence="2" id="KW-1185">Reference proteome</keyword>
<evidence type="ECO:0000313" key="1">
    <source>
        <dbReference type="EMBL" id="GLD73241.1"/>
    </source>
</evidence>
<dbReference type="EMBL" id="BRZM01001473">
    <property type="protein sequence ID" value="GLD73241.1"/>
    <property type="molecule type" value="Genomic_DNA"/>
</dbReference>
<protein>
    <submittedName>
        <fullName evidence="1">MAM domain-containing glycosylphosphatidylinositol anchor protein 1 isoform X1</fullName>
    </submittedName>
</protein>
<evidence type="ECO:0000313" key="2">
    <source>
        <dbReference type="Proteomes" id="UP001279410"/>
    </source>
</evidence>
<feature type="non-terminal residue" evidence="1">
    <location>
        <position position="151"/>
    </location>
</feature>
<dbReference type="AlphaFoldDB" id="A0AAD3NHW8"/>
<gene>
    <name evidence="1" type="ORF">AKAME5_002456600</name>
</gene>
<organism evidence="1 2">
    <name type="scientific">Lates japonicus</name>
    <name type="common">Japanese lates</name>
    <dbReference type="NCBI Taxonomy" id="270547"/>
    <lineage>
        <taxon>Eukaryota</taxon>
        <taxon>Metazoa</taxon>
        <taxon>Chordata</taxon>
        <taxon>Craniata</taxon>
        <taxon>Vertebrata</taxon>
        <taxon>Euteleostomi</taxon>
        <taxon>Actinopterygii</taxon>
        <taxon>Neopterygii</taxon>
        <taxon>Teleostei</taxon>
        <taxon>Neoteleostei</taxon>
        <taxon>Acanthomorphata</taxon>
        <taxon>Carangaria</taxon>
        <taxon>Carangaria incertae sedis</taxon>
        <taxon>Centropomidae</taxon>
        <taxon>Lates</taxon>
    </lineage>
</organism>